<dbReference type="EMBL" id="JABSTR010000004">
    <property type="protein sequence ID" value="KAH9368144.1"/>
    <property type="molecule type" value="Genomic_DNA"/>
</dbReference>
<dbReference type="CDD" id="cd08368">
    <property type="entry name" value="LIM"/>
    <property type="match status" value="1"/>
</dbReference>
<dbReference type="SMART" id="SM00132">
    <property type="entry name" value="LIM"/>
    <property type="match status" value="1"/>
</dbReference>
<dbReference type="OrthoDB" id="2499658at2759"/>
<dbReference type="InterPro" id="IPR001781">
    <property type="entry name" value="Znf_LIM"/>
</dbReference>
<keyword evidence="7" id="KW-1185">Reference proteome</keyword>
<keyword evidence="2" id="KW-0862">Zinc</keyword>
<name>A0A9J6G0B5_HAELO</name>
<feature type="region of interest" description="Disordered" evidence="4">
    <location>
        <begin position="37"/>
        <end position="104"/>
    </location>
</feature>
<dbReference type="VEuPathDB" id="VectorBase:HLOH_043731"/>
<evidence type="ECO:0000256" key="4">
    <source>
        <dbReference type="SAM" id="MobiDB-lite"/>
    </source>
</evidence>
<proteinExistence type="predicted"/>
<evidence type="ECO:0000313" key="7">
    <source>
        <dbReference type="Proteomes" id="UP000821853"/>
    </source>
</evidence>
<dbReference type="Pfam" id="PF00412">
    <property type="entry name" value="LIM"/>
    <property type="match status" value="1"/>
</dbReference>
<sequence>MTTSRHYDIGFPKHFQERFLCAQPSLVGLHWPHGYSKRNTPQEAKGHRITNQFLPPPPSTSLSSFRNVQDRGCRSRRPSQPVVSPQRRRSSAATTTGGGIVGGPVPDWEGGGDTFHEDCLVCDTCGLRLAGSSWQAAHRFQNRIYCGLHYADVTGLSSGEEFLAKLREYKRQSLGCAEARRKSSTTLTFPVPVQVRTLLPEAN</sequence>
<evidence type="ECO:0000259" key="5">
    <source>
        <dbReference type="SMART" id="SM00132"/>
    </source>
</evidence>
<keyword evidence="1" id="KW-0479">Metal-binding</keyword>
<organism evidence="6 7">
    <name type="scientific">Haemaphysalis longicornis</name>
    <name type="common">Bush tick</name>
    <dbReference type="NCBI Taxonomy" id="44386"/>
    <lineage>
        <taxon>Eukaryota</taxon>
        <taxon>Metazoa</taxon>
        <taxon>Ecdysozoa</taxon>
        <taxon>Arthropoda</taxon>
        <taxon>Chelicerata</taxon>
        <taxon>Arachnida</taxon>
        <taxon>Acari</taxon>
        <taxon>Parasitiformes</taxon>
        <taxon>Ixodida</taxon>
        <taxon>Ixodoidea</taxon>
        <taxon>Ixodidae</taxon>
        <taxon>Haemaphysalinae</taxon>
        <taxon>Haemaphysalis</taxon>
    </lineage>
</organism>
<accession>A0A9J6G0B5</accession>
<evidence type="ECO:0000313" key="6">
    <source>
        <dbReference type="EMBL" id="KAH9368144.1"/>
    </source>
</evidence>
<dbReference type="Proteomes" id="UP000821853">
    <property type="component" value="Chromosome 2"/>
</dbReference>
<protein>
    <recommendedName>
        <fullName evidence="5">LIM zinc-binding domain-containing protein</fullName>
    </recommendedName>
</protein>
<dbReference type="AlphaFoldDB" id="A0A9J6G0B5"/>
<evidence type="ECO:0000256" key="2">
    <source>
        <dbReference type="ARBA" id="ARBA00022833"/>
    </source>
</evidence>
<gene>
    <name evidence="6" type="ORF">HPB48_018823</name>
</gene>
<dbReference type="GO" id="GO:0046872">
    <property type="term" value="F:metal ion binding"/>
    <property type="evidence" value="ECO:0007669"/>
    <property type="project" value="UniProtKB-KW"/>
</dbReference>
<dbReference type="Gene3D" id="2.10.110.10">
    <property type="entry name" value="Cysteine Rich Protein"/>
    <property type="match status" value="1"/>
</dbReference>
<keyword evidence="3" id="KW-0440">LIM domain</keyword>
<reference evidence="6 7" key="1">
    <citation type="journal article" date="2020" name="Cell">
        <title>Large-Scale Comparative Analyses of Tick Genomes Elucidate Their Genetic Diversity and Vector Capacities.</title>
        <authorList>
            <consortium name="Tick Genome and Microbiome Consortium (TIGMIC)"/>
            <person name="Jia N."/>
            <person name="Wang J."/>
            <person name="Shi W."/>
            <person name="Du L."/>
            <person name="Sun Y."/>
            <person name="Zhan W."/>
            <person name="Jiang J.F."/>
            <person name="Wang Q."/>
            <person name="Zhang B."/>
            <person name="Ji P."/>
            <person name="Bell-Sakyi L."/>
            <person name="Cui X.M."/>
            <person name="Yuan T.T."/>
            <person name="Jiang B.G."/>
            <person name="Yang W.F."/>
            <person name="Lam T.T."/>
            <person name="Chang Q.C."/>
            <person name="Ding S.J."/>
            <person name="Wang X.J."/>
            <person name="Zhu J.G."/>
            <person name="Ruan X.D."/>
            <person name="Zhao L."/>
            <person name="Wei J.T."/>
            <person name="Ye R.Z."/>
            <person name="Que T.C."/>
            <person name="Du C.H."/>
            <person name="Zhou Y.H."/>
            <person name="Cheng J.X."/>
            <person name="Dai P.F."/>
            <person name="Guo W.B."/>
            <person name="Han X.H."/>
            <person name="Huang E.J."/>
            <person name="Li L.F."/>
            <person name="Wei W."/>
            <person name="Gao Y.C."/>
            <person name="Liu J.Z."/>
            <person name="Shao H.Z."/>
            <person name="Wang X."/>
            <person name="Wang C.C."/>
            <person name="Yang T.C."/>
            <person name="Huo Q.B."/>
            <person name="Li W."/>
            <person name="Chen H.Y."/>
            <person name="Chen S.E."/>
            <person name="Zhou L.G."/>
            <person name="Ni X.B."/>
            <person name="Tian J.H."/>
            <person name="Sheng Y."/>
            <person name="Liu T."/>
            <person name="Pan Y.S."/>
            <person name="Xia L.Y."/>
            <person name="Li J."/>
            <person name="Zhao F."/>
            <person name="Cao W.C."/>
        </authorList>
    </citation>
    <scope>NUCLEOTIDE SEQUENCE [LARGE SCALE GENOMIC DNA]</scope>
    <source>
        <strain evidence="6">HaeL-2018</strain>
    </source>
</reference>
<evidence type="ECO:0000256" key="1">
    <source>
        <dbReference type="ARBA" id="ARBA00022723"/>
    </source>
</evidence>
<evidence type="ECO:0000256" key="3">
    <source>
        <dbReference type="ARBA" id="ARBA00023038"/>
    </source>
</evidence>
<comment type="caution">
    <text evidence="6">The sequence shown here is derived from an EMBL/GenBank/DDBJ whole genome shotgun (WGS) entry which is preliminary data.</text>
</comment>
<feature type="domain" description="LIM zinc-binding" evidence="5">
    <location>
        <begin position="97"/>
        <end position="149"/>
    </location>
</feature>